<dbReference type="OrthoDB" id="3936451at2759"/>
<feature type="compositionally biased region" description="Basic and acidic residues" evidence="6">
    <location>
        <begin position="350"/>
        <end position="380"/>
    </location>
</feature>
<dbReference type="GO" id="GO:0016020">
    <property type="term" value="C:membrane"/>
    <property type="evidence" value="ECO:0007669"/>
    <property type="project" value="UniProtKB-SubCell"/>
</dbReference>
<feature type="region of interest" description="Disordered" evidence="6">
    <location>
        <begin position="295"/>
        <end position="388"/>
    </location>
</feature>
<feature type="compositionally biased region" description="Basic and acidic residues" evidence="6">
    <location>
        <begin position="329"/>
        <end position="339"/>
    </location>
</feature>
<dbReference type="PANTHER" id="PTHR33048:SF96">
    <property type="entry name" value="INTEGRAL MEMBRANE PROTEIN"/>
    <property type="match status" value="1"/>
</dbReference>
<feature type="domain" description="Rhodopsin" evidence="8">
    <location>
        <begin position="40"/>
        <end position="282"/>
    </location>
</feature>
<dbReference type="Pfam" id="PF20684">
    <property type="entry name" value="Fung_rhodopsin"/>
    <property type="match status" value="1"/>
</dbReference>
<evidence type="ECO:0000259" key="8">
    <source>
        <dbReference type="Pfam" id="PF20684"/>
    </source>
</evidence>
<protein>
    <recommendedName>
        <fullName evidence="8">Rhodopsin domain-containing protein</fullName>
    </recommendedName>
</protein>
<evidence type="ECO:0000256" key="2">
    <source>
        <dbReference type="ARBA" id="ARBA00022692"/>
    </source>
</evidence>
<comment type="caution">
    <text evidence="9">The sequence shown here is derived from an EMBL/GenBank/DDBJ whole genome shotgun (WGS) entry which is preliminary data.</text>
</comment>
<feature type="transmembrane region" description="Helical" evidence="7">
    <location>
        <begin position="220"/>
        <end position="240"/>
    </location>
</feature>
<evidence type="ECO:0000256" key="1">
    <source>
        <dbReference type="ARBA" id="ARBA00004141"/>
    </source>
</evidence>
<comment type="subcellular location">
    <subcellularLocation>
        <location evidence="1">Membrane</location>
        <topology evidence="1">Multi-pass membrane protein</topology>
    </subcellularLocation>
</comment>
<dbReference type="InterPro" id="IPR049326">
    <property type="entry name" value="Rhodopsin_dom_fungi"/>
</dbReference>
<feature type="region of interest" description="Disordered" evidence="6">
    <location>
        <begin position="415"/>
        <end position="439"/>
    </location>
</feature>
<keyword evidence="3 7" id="KW-1133">Transmembrane helix</keyword>
<dbReference type="PANTHER" id="PTHR33048">
    <property type="entry name" value="PTH11-LIKE INTEGRAL MEMBRANE PROTEIN (AFU_ORTHOLOGUE AFUA_5G11245)"/>
    <property type="match status" value="1"/>
</dbReference>
<feature type="transmembrane region" description="Helical" evidence="7">
    <location>
        <begin position="20"/>
        <end position="44"/>
    </location>
</feature>
<evidence type="ECO:0000256" key="3">
    <source>
        <dbReference type="ARBA" id="ARBA00022989"/>
    </source>
</evidence>
<accession>A0A1Q8S194</accession>
<evidence type="ECO:0000256" key="5">
    <source>
        <dbReference type="ARBA" id="ARBA00038359"/>
    </source>
</evidence>
<sequence length="439" mass="48697">MDMDASLYARSGREDLHQRGLQLFIVQLVFLIIAGLFVLARAYVKVCIVKSVAIDDWLIFGAMLGYTVYGGVALHGVTQGATGKDIYELTIDQAAISLRAWYICEVLYSPITLAIRTSICLLLLRLAINKVHRWIIYGNLIVVWMISIAFFFIMTFQCMPPSYFWKQMYGEEGSCINLNIVPDATIAHSIISALSDWCIGLLPIALLWNVKLNRRTKTLVAMLLSMGMIAGIALIVRIPYVRRLAISANFLYETIEIAIWSVLEPGLGIIAASTTSLRPLFQGWGFGWSNHSKPSGPSAGWANSDGLPRNKETPSPMNRGGLTSGDTDSTDRTYTHDMEQALSGTGSDIELNKASRDNGHCGEYPESRPSSELEQRDSARDTQMSSRPVINVRTSIDILSHTADHVLPPTRCVAGKAEVPDYGYGYRSDGRDDKREYRV</sequence>
<evidence type="ECO:0000256" key="4">
    <source>
        <dbReference type="ARBA" id="ARBA00023136"/>
    </source>
</evidence>
<comment type="similarity">
    <text evidence="5">Belongs to the SAT4 family.</text>
</comment>
<evidence type="ECO:0000256" key="6">
    <source>
        <dbReference type="SAM" id="MobiDB-lite"/>
    </source>
</evidence>
<evidence type="ECO:0000256" key="7">
    <source>
        <dbReference type="SAM" id="Phobius"/>
    </source>
</evidence>
<gene>
    <name evidence="9" type="ORF">CCHL11_02967</name>
</gene>
<feature type="transmembrane region" description="Helical" evidence="7">
    <location>
        <begin position="186"/>
        <end position="208"/>
    </location>
</feature>
<dbReference type="EMBL" id="MPGH01000044">
    <property type="protein sequence ID" value="OLN94339.1"/>
    <property type="molecule type" value="Genomic_DNA"/>
</dbReference>
<feature type="transmembrane region" description="Helical" evidence="7">
    <location>
        <begin position="56"/>
        <end position="77"/>
    </location>
</feature>
<dbReference type="InterPro" id="IPR052337">
    <property type="entry name" value="SAT4-like"/>
</dbReference>
<proteinExistence type="inferred from homology"/>
<keyword evidence="4 7" id="KW-0472">Membrane</keyword>
<dbReference type="Proteomes" id="UP000186583">
    <property type="component" value="Unassembled WGS sequence"/>
</dbReference>
<keyword evidence="10" id="KW-1185">Reference proteome</keyword>
<evidence type="ECO:0000313" key="10">
    <source>
        <dbReference type="Proteomes" id="UP000186583"/>
    </source>
</evidence>
<name>A0A1Q8S194_9PEZI</name>
<evidence type="ECO:0000313" key="9">
    <source>
        <dbReference type="EMBL" id="OLN94339.1"/>
    </source>
</evidence>
<organism evidence="9 10">
    <name type="scientific">Colletotrichum chlorophyti</name>
    <dbReference type="NCBI Taxonomy" id="708187"/>
    <lineage>
        <taxon>Eukaryota</taxon>
        <taxon>Fungi</taxon>
        <taxon>Dikarya</taxon>
        <taxon>Ascomycota</taxon>
        <taxon>Pezizomycotina</taxon>
        <taxon>Sordariomycetes</taxon>
        <taxon>Hypocreomycetidae</taxon>
        <taxon>Glomerellales</taxon>
        <taxon>Glomerellaceae</taxon>
        <taxon>Colletotrichum</taxon>
    </lineage>
</organism>
<feature type="transmembrane region" description="Helical" evidence="7">
    <location>
        <begin position="107"/>
        <end position="127"/>
    </location>
</feature>
<keyword evidence="2 7" id="KW-0812">Transmembrane</keyword>
<feature type="compositionally biased region" description="Basic and acidic residues" evidence="6">
    <location>
        <begin position="428"/>
        <end position="439"/>
    </location>
</feature>
<dbReference type="AlphaFoldDB" id="A0A1Q8S194"/>
<reference evidence="9 10" key="1">
    <citation type="submission" date="2016-11" db="EMBL/GenBank/DDBJ databases">
        <title>Draft Genome Assembly of Colletotrichum chlorophyti a pathogen of herbaceous plants.</title>
        <authorList>
            <person name="Gan P."/>
            <person name="Narusaka M."/>
            <person name="Tsushima A."/>
            <person name="Narusaka Y."/>
            <person name="Takano Y."/>
            <person name="Shirasu K."/>
        </authorList>
    </citation>
    <scope>NUCLEOTIDE SEQUENCE [LARGE SCALE GENOMIC DNA]</scope>
    <source>
        <strain evidence="9 10">NTL11</strain>
    </source>
</reference>
<feature type="transmembrane region" description="Helical" evidence="7">
    <location>
        <begin position="134"/>
        <end position="156"/>
    </location>
</feature>